<dbReference type="PROSITE" id="PS51257">
    <property type="entry name" value="PROKAR_LIPOPROTEIN"/>
    <property type="match status" value="1"/>
</dbReference>
<comment type="caution">
    <text evidence="1">The sequence shown here is derived from an EMBL/GenBank/DDBJ whole genome shotgun (WGS) entry which is preliminary data.</text>
</comment>
<evidence type="ECO:0000313" key="1">
    <source>
        <dbReference type="EMBL" id="OUS21403.1"/>
    </source>
</evidence>
<evidence type="ECO:0000313" key="2">
    <source>
        <dbReference type="Proteomes" id="UP000196102"/>
    </source>
</evidence>
<dbReference type="RefSeq" id="WP_303685507.1">
    <property type="nucleotide sequence ID" value="NZ_CAJXYO010000011.1"/>
</dbReference>
<sequence length="172" mass="20443">MKKIIFLLIAITLIGCTSENDKASNEAPLTKEAFKTPLDSNVWKALSGNQFKNANEVFLAYEKEKKMYNSQLHFDNTMSMWHKALFNYSKDLKIEQVNVILNDMDSMEFNSVSFRTYYRLLYHHNKEITNYRSKVNDFYKKNINYLTSADWKNVELKEQIIKNLNKEHFVFK</sequence>
<dbReference type="Proteomes" id="UP000196102">
    <property type="component" value="Unassembled WGS sequence"/>
</dbReference>
<name>A0A1Z8BFN9_9FLAO</name>
<proteinExistence type="predicted"/>
<gene>
    <name evidence="1" type="ORF">A9Q93_00965</name>
</gene>
<evidence type="ECO:0008006" key="3">
    <source>
        <dbReference type="Google" id="ProtNLM"/>
    </source>
</evidence>
<reference evidence="2" key="1">
    <citation type="journal article" date="2017" name="Proc. Natl. Acad. Sci. U.S.A.">
        <title>Simulation of Deepwater Horizon oil plume reveals substrate specialization within a complex community of hydrocarbon-degraders.</title>
        <authorList>
            <person name="Hu P."/>
            <person name="Dubinsky E.A."/>
            <person name="Probst A.J."/>
            <person name="Wang J."/>
            <person name="Sieber C.M.K."/>
            <person name="Tom L.M."/>
            <person name="Gardinali P."/>
            <person name="Banfield J.F."/>
            <person name="Atlas R.M."/>
            <person name="Andersen G.L."/>
        </authorList>
    </citation>
    <scope>NUCLEOTIDE SEQUENCE [LARGE SCALE GENOMIC DNA]</scope>
</reference>
<dbReference type="AlphaFoldDB" id="A0A1Z8BFN9"/>
<organism evidence="1 2">
    <name type="scientific">Nonlabens dokdonensis</name>
    <dbReference type="NCBI Taxonomy" id="328515"/>
    <lineage>
        <taxon>Bacteria</taxon>
        <taxon>Pseudomonadati</taxon>
        <taxon>Bacteroidota</taxon>
        <taxon>Flavobacteriia</taxon>
        <taxon>Flavobacteriales</taxon>
        <taxon>Flavobacteriaceae</taxon>
        <taxon>Nonlabens</taxon>
    </lineage>
</organism>
<dbReference type="EMBL" id="MAAX01000018">
    <property type="protein sequence ID" value="OUS21403.1"/>
    <property type="molecule type" value="Genomic_DNA"/>
</dbReference>
<accession>A0A1Z8BFN9</accession>
<protein>
    <recommendedName>
        <fullName evidence="3">Lipoprotein</fullName>
    </recommendedName>
</protein>